<name>A0A9N7JKF8_CLOSE</name>
<dbReference type="EMBL" id="CP023671">
    <property type="protein sequence ID" value="AYE33889.1"/>
    <property type="molecule type" value="Genomic_DNA"/>
</dbReference>
<dbReference type="PANTHER" id="PTHR12526">
    <property type="entry name" value="GLYCOSYLTRANSFERASE"/>
    <property type="match status" value="1"/>
</dbReference>
<dbReference type="GO" id="GO:0016757">
    <property type="term" value="F:glycosyltransferase activity"/>
    <property type="evidence" value="ECO:0007669"/>
    <property type="project" value="InterPro"/>
</dbReference>
<dbReference type="KEGG" id="csep:CP523_05065"/>
<gene>
    <name evidence="3" type="ORF">CP523_05065</name>
    <name evidence="4" type="ORF">NH397_13320</name>
</gene>
<dbReference type="PANTHER" id="PTHR12526:SF630">
    <property type="entry name" value="GLYCOSYLTRANSFERASE"/>
    <property type="match status" value="1"/>
</dbReference>
<dbReference type="SUPFAM" id="SSF53756">
    <property type="entry name" value="UDP-Glycosyltransferase/glycogen phosphorylase"/>
    <property type="match status" value="1"/>
</dbReference>
<dbReference type="EMBL" id="CP099799">
    <property type="protein sequence ID" value="USS00450.1"/>
    <property type="molecule type" value="Genomic_DNA"/>
</dbReference>
<evidence type="ECO:0000259" key="1">
    <source>
        <dbReference type="Pfam" id="PF00534"/>
    </source>
</evidence>
<accession>A0A9N7JKF8</accession>
<feature type="domain" description="Glycosyltransferase subfamily 4-like N-terminal" evidence="2">
    <location>
        <begin position="44"/>
        <end position="160"/>
    </location>
</feature>
<protein>
    <submittedName>
        <fullName evidence="4">Glycosyltransferase family 4 protein</fullName>
    </submittedName>
</protein>
<dbReference type="InterPro" id="IPR028098">
    <property type="entry name" value="Glyco_trans_4-like_N"/>
</dbReference>
<organism evidence="3 5">
    <name type="scientific">Clostridium septicum</name>
    <dbReference type="NCBI Taxonomy" id="1504"/>
    <lineage>
        <taxon>Bacteria</taxon>
        <taxon>Bacillati</taxon>
        <taxon>Bacillota</taxon>
        <taxon>Clostridia</taxon>
        <taxon>Eubacteriales</taxon>
        <taxon>Clostridiaceae</taxon>
        <taxon>Clostridium</taxon>
    </lineage>
</organism>
<dbReference type="AlphaFoldDB" id="A0A9N7JKF8"/>
<dbReference type="Gene3D" id="3.40.50.2000">
    <property type="entry name" value="Glycogen Phosphorylase B"/>
    <property type="match status" value="2"/>
</dbReference>
<feature type="domain" description="Glycosyl transferase family 1" evidence="1">
    <location>
        <begin position="170"/>
        <end position="321"/>
    </location>
</feature>
<dbReference type="RefSeq" id="WP_120140604.1">
    <property type="nucleotide sequence ID" value="NZ_CP023671.1"/>
</dbReference>
<evidence type="ECO:0000259" key="2">
    <source>
        <dbReference type="Pfam" id="PF13439"/>
    </source>
</evidence>
<evidence type="ECO:0000313" key="6">
    <source>
        <dbReference type="Proteomes" id="UP001055437"/>
    </source>
</evidence>
<keyword evidence="6" id="KW-1185">Reference proteome</keyword>
<reference evidence="4" key="2">
    <citation type="submission" date="2022-06" db="EMBL/GenBank/DDBJ databases">
        <authorList>
            <person name="Holder M.E."/>
            <person name="Ajami N.J."/>
            <person name="Petrosino J.F."/>
        </authorList>
    </citation>
    <scope>NUCLEOTIDE SEQUENCE</scope>
    <source>
        <strain evidence="4">RMA 8861</strain>
    </source>
</reference>
<dbReference type="GeneID" id="303560051"/>
<evidence type="ECO:0000313" key="4">
    <source>
        <dbReference type="EMBL" id="USS00450.1"/>
    </source>
</evidence>
<reference evidence="3 5" key="1">
    <citation type="submission" date="2017-09" db="EMBL/GenBank/DDBJ databases">
        <authorList>
            <person name="Thomas P."/>
            <person name="Seyboldt C."/>
        </authorList>
    </citation>
    <scope>NUCLEOTIDE SEQUENCE [LARGE SCALE GENOMIC DNA]</scope>
    <source>
        <strain evidence="3 5">DSM 7534</strain>
    </source>
</reference>
<dbReference type="Pfam" id="PF00534">
    <property type="entry name" value="Glycos_transf_1"/>
    <property type="match status" value="1"/>
</dbReference>
<proteinExistence type="predicted"/>
<dbReference type="InterPro" id="IPR001296">
    <property type="entry name" value="Glyco_trans_1"/>
</dbReference>
<sequence>MNILMVGPSIKLQGGVATVVSNYLNSKLSESFNIKYIPTVDGDKKIGKAFAAVKAYIIILLNLIFNNIDIVHVHMASRGSFYRKSLIICLASLFNKKIVIHLHGAQFNEFYHMESNDNEKRKITNILNKADVIIALSNKWKEDLTKITKAKIVVIHNSVNCCKHNMYKVNSKNIIFLGRVDERKGAFDLIEVSKNIFKKYPRYNLLLCGDGDLKKVKSFIDGMDLAEHVKALGWISGKEKDDIMKDAVINILPSYNEGLPMSVLEAMGCGIPTIASNVGGIPDVIKDNINGFLIIPGDKINLEEKICKLLENEELRISMSDLAFKTVSGKFNINTNIAEVENLYNFLIN</sequence>
<dbReference type="Proteomes" id="UP000280586">
    <property type="component" value="Chromosome"/>
</dbReference>
<evidence type="ECO:0000313" key="3">
    <source>
        <dbReference type="EMBL" id="AYE33889.1"/>
    </source>
</evidence>
<evidence type="ECO:0000313" key="5">
    <source>
        <dbReference type="Proteomes" id="UP000280586"/>
    </source>
</evidence>
<dbReference type="Proteomes" id="UP001055437">
    <property type="component" value="Chromosome"/>
</dbReference>
<dbReference type="CDD" id="cd03801">
    <property type="entry name" value="GT4_PimA-like"/>
    <property type="match status" value="1"/>
</dbReference>
<dbReference type="Pfam" id="PF13439">
    <property type="entry name" value="Glyco_transf_4"/>
    <property type="match status" value="1"/>
</dbReference>